<reference evidence="1 2" key="1">
    <citation type="submission" date="2020-04" db="EMBL/GenBank/DDBJ databases">
        <title>Chryseobacterium sp. RJ-7-14 sp. nov., isolated from Jeju soil.</title>
        <authorList>
            <person name="Dahal R.H."/>
            <person name="Chaudhary D.K."/>
        </authorList>
    </citation>
    <scope>NUCLEOTIDE SEQUENCE [LARGE SCALE GENOMIC DNA]</scope>
    <source>
        <strain evidence="1 2">RJ-7-14</strain>
    </source>
</reference>
<dbReference type="Proteomes" id="UP000552615">
    <property type="component" value="Unassembled WGS sequence"/>
</dbReference>
<dbReference type="RefSeq" id="WP_169231742.1">
    <property type="nucleotide sequence ID" value="NZ_JABBGF010000002.1"/>
</dbReference>
<name>A0A7Y0FJH9_9FLAO</name>
<proteinExistence type="predicted"/>
<evidence type="ECO:0000313" key="2">
    <source>
        <dbReference type="Proteomes" id="UP000552615"/>
    </source>
</evidence>
<protein>
    <submittedName>
        <fullName evidence="1">Uncharacterized protein</fullName>
    </submittedName>
</protein>
<organism evidence="1 2">
    <name type="scientific">Chryseobacterium cheonjiense</name>
    <dbReference type="NCBI Taxonomy" id="2728845"/>
    <lineage>
        <taxon>Bacteria</taxon>
        <taxon>Pseudomonadati</taxon>
        <taxon>Bacteroidota</taxon>
        <taxon>Flavobacteriia</taxon>
        <taxon>Flavobacteriales</taxon>
        <taxon>Weeksellaceae</taxon>
        <taxon>Chryseobacterium group</taxon>
        <taxon>Chryseobacterium</taxon>
    </lineage>
</organism>
<dbReference type="EMBL" id="JABBGF010000002">
    <property type="protein sequence ID" value="NML58406.1"/>
    <property type="molecule type" value="Genomic_DNA"/>
</dbReference>
<comment type="caution">
    <text evidence="1">The sequence shown here is derived from an EMBL/GenBank/DDBJ whole genome shotgun (WGS) entry which is preliminary data.</text>
</comment>
<gene>
    <name evidence="1" type="ORF">HHL20_13745</name>
</gene>
<sequence>MEVNIKQIIKIYFICFYSCLFSQKIQFSIENKTLEYTENDVNIQYIIKNNNKFPVFFVLNSNDFAIYNNHYDYYIDNRKVTFENNKDEKIFDPRIILVDRINKKDTIDIIPTKNVLPDIKYLEDCNQKEKKIVEEEKKEIYNFQKKYFPNQDLIWNKRAKYVNENLHILLPMEELKVNTKVNLSSMIKNPENCDLYNMGFNLEKKQYLFSIKMHNDINFILKYLTKENKENIKKINAKSLKEDFYSNTIILNIKEIR</sequence>
<accession>A0A7Y0FJH9</accession>
<evidence type="ECO:0000313" key="1">
    <source>
        <dbReference type="EMBL" id="NML58406.1"/>
    </source>
</evidence>
<keyword evidence="2" id="KW-1185">Reference proteome</keyword>
<dbReference type="AlphaFoldDB" id="A0A7Y0FJH9"/>